<accession>Q24RA9</accession>
<reference evidence="1 2" key="1">
    <citation type="journal article" date="2006" name="J. Bacteriol.">
        <title>Complete genome sequence of the dehalorespiring bacterium Desulfitobacterium hafniense Y51 and comparison with Dehalococcoides ethenogenes 195.</title>
        <authorList>
            <person name="Nonaka H."/>
            <person name="Keresztes G."/>
            <person name="Shinoda Y."/>
            <person name="Ikenaga Y."/>
            <person name="Abe M."/>
            <person name="Naito K."/>
            <person name="Inatomi K."/>
            <person name="Furukawa K."/>
            <person name="Inui M."/>
            <person name="Yukawa H."/>
        </authorList>
    </citation>
    <scope>NUCLEOTIDE SEQUENCE [LARGE SCALE GENOMIC DNA]</scope>
    <source>
        <strain evidence="1 2">Y51</strain>
    </source>
</reference>
<dbReference type="GO" id="GO:0008705">
    <property type="term" value="F:methionine synthase activity"/>
    <property type="evidence" value="ECO:0007669"/>
    <property type="project" value="InterPro"/>
</dbReference>
<keyword evidence="2" id="KW-1185">Reference proteome</keyword>
<dbReference type="Proteomes" id="UP000001946">
    <property type="component" value="Chromosome"/>
</dbReference>
<dbReference type="eggNOG" id="COG1410">
    <property type="taxonomic scope" value="Bacteria"/>
</dbReference>
<sequence length="225" mass="25046">MLKMEPVVLDSISFNVSLPDLLKELHVRPSYVNKFEALVEQATAIARPKAVYKKAVLEASGDSSVVIEGVKLNSRVLRVNLREVSDFFPAVVTCGEELAAWANSIDDMVLNFWANALSEKAMRSAKAALEVHLQENYKTESLAQMNPGSVVDWSILEQRKLLAIIGDVQGLIGVELTSSSLLLPLKSISGIWFPNENYENCMLCPKQCPNRKAVYDPDMYERIIC</sequence>
<protein>
    <recommendedName>
        <fullName evidence="3">Vitamin B12 dependent methionine synthase</fullName>
    </recommendedName>
</protein>
<dbReference type="Gene3D" id="3.40.109.40">
    <property type="match status" value="1"/>
</dbReference>
<dbReference type="HOGENOM" id="CLU_105790_0_0_9"/>
<dbReference type="STRING" id="138119.DSY3644"/>
<dbReference type="AlphaFoldDB" id="Q24RA9"/>
<evidence type="ECO:0000313" key="1">
    <source>
        <dbReference type="EMBL" id="BAE85433.1"/>
    </source>
</evidence>
<evidence type="ECO:0000313" key="2">
    <source>
        <dbReference type="Proteomes" id="UP000001946"/>
    </source>
</evidence>
<proteinExistence type="predicted"/>
<dbReference type="SUPFAM" id="SSF56507">
    <property type="entry name" value="Methionine synthase activation domain-like"/>
    <property type="match status" value="1"/>
</dbReference>
<dbReference type="EMBL" id="AP008230">
    <property type="protein sequence ID" value="BAE85433.1"/>
    <property type="molecule type" value="Genomic_DNA"/>
</dbReference>
<organism evidence="1 2">
    <name type="scientific">Desulfitobacterium hafniense (strain Y51)</name>
    <dbReference type="NCBI Taxonomy" id="138119"/>
    <lineage>
        <taxon>Bacteria</taxon>
        <taxon>Bacillati</taxon>
        <taxon>Bacillota</taxon>
        <taxon>Clostridia</taxon>
        <taxon>Eubacteriales</taxon>
        <taxon>Desulfitobacteriaceae</taxon>
        <taxon>Desulfitobacterium</taxon>
    </lineage>
</organism>
<dbReference type="KEGG" id="dsy:DSY3644"/>
<name>Q24RA9_DESHY</name>
<evidence type="ECO:0008006" key="3">
    <source>
        <dbReference type="Google" id="ProtNLM"/>
    </source>
</evidence>
<dbReference type="InterPro" id="IPR037010">
    <property type="entry name" value="VitB12-dep_Met_synth_activ_sf"/>
</dbReference>
<gene>
    <name evidence="1" type="ordered locus">DSY3644</name>
</gene>